<gene>
    <name evidence="4" type="ORF">DSM104329_04521</name>
</gene>
<organism evidence="4 5">
    <name type="scientific">Capillimicrobium parvum</name>
    <dbReference type="NCBI Taxonomy" id="2884022"/>
    <lineage>
        <taxon>Bacteria</taxon>
        <taxon>Bacillati</taxon>
        <taxon>Actinomycetota</taxon>
        <taxon>Thermoleophilia</taxon>
        <taxon>Solirubrobacterales</taxon>
        <taxon>Capillimicrobiaceae</taxon>
        <taxon>Capillimicrobium</taxon>
    </lineage>
</organism>
<protein>
    <recommendedName>
        <fullName evidence="3">Peptidase M14 domain-containing protein</fullName>
    </recommendedName>
</protein>
<evidence type="ECO:0000256" key="2">
    <source>
        <dbReference type="SAM" id="SignalP"/>
    </source>
</evidence>
<dbReference type="AlphaFoldDB" id="A0A9E7C2T6"/>
<feature type="domain" description="Peptidase M14" evidence="3">
    <location>
        <begin position="48"/>
        <end position="333"/>
    </location>
</feature>
<reference evidence="4" key="1">
    <citation type="journal article" date="2022" name="Int. J. Syst. Evol. Microbiol.">
        <title>Pseudomonas aegrilactucae sp. nov. and Pseudomonas morbosilactucae sp. nov., pathogens causing bacterial rot of lettuce in Japan.</title>
        <authorList>
            <person name="Sawada H."/>
            <person name="Fujikawa T."/>
            <person name="Satou M."/>
        </authorList>
    </citation>
    <scope>NUCLEOTIDE SEQUENCE</scope>
    <source>
        <strain evidence="4">0166_1</strain>
    </source>
</reference>
<proteinExistence type="inferred from homology"/>
<keyword evidence="5" id="KW-1185">Reference proteome</keyword>
<feature type="signal peptide" evidence="2">
    <location>
        <begin position="1"/>
        <end position="24"/>
    </location>
</feature>
<dbReference type="PROSITE" id="PS52035">
    <property type="entry name" value="PEPTIDASE_M14"/>
    <property type="match status" value="1"/>
</dbReference>
<evidence type="ECO:0000259" key="3">
    <source>
        <dbReference type="PROSITE" id="PS52035"/>
    </source>
</evidence>
<evidence type="ECO:0000256" key="1">
    <source>
        <dbReference type="PROSITE-ProRule" id="PRU01379"/>
    </source>
</evidence>
<dbReference type="SUPFAM" id="SSF53187">
    <property type="entry name" value="Zn-dependent exopeptidases"/>
    <property type="match status" value="1"/>
</dbReference>
<dbReference type="RefSeq" id="WP_268738861.1">
    <property type="nucleotide sequence ID" value="NZ_CP087164.1"/>
</dbReference>
<sequence length="805" mass="81835">MPGRAGAVALALTAALLATAPAGAAAARCALRPVPSWRSITGAAPGRAPATGEQVGAYLQAVDAASPRVATGVLGRSPQGRALPYAVIAEPGTLARLDPTAARLRAVRDGTAAARTAAGTPPIVWLTAGVHANEPSGIDADMAVVADLAAGRLCGPLRRLIVVVAPLQNPDGLAAGTRTNAAGFDLNRDWFAATQPETRAMLALLARLPPTALADQHEQEGSAFFFPPNADPVHHEVPAQVRRTIAGLYAPALRRAFDRAGREHASSGTYDLFYMGYADTAATTLFGAAGMTFEQGGAVPYAERVAGHTLAAETLLRASARHAATLVRRWSAVWPQARAEGARGALQPNARPASGGRPLERVPPEPVYAYLLRADVHGADAAALAARLGAAGVRVGRLARATRLPAFHAYGASAAGARTLPAGTWVVPLAQTRKHWVEAMLGQDAYPPVARFYDVSSWSNPLLMGLAGGWSERPLPAGSVTFAPAPAPVPPPDAPAYAFAGDSAAALGLAADLLATGATVLRTPRSGELAATGPLPADVLARAGARGVALTAAGAPPANAVALRVPKVALLADLAPVVLGRPGLENSTEHEPHAWMRFVLAQRLGLTADVLGDADLAAGRLRDGGYTALVVAGTRIPDGSLGAAALAEVRAFVTAGGTYVGARRPGLAAARAAALTTAAERSAPTLDVPGATFAVAVDRDDPVAWGNGGTRGFTFDAGDPVLEAGDAHPVLRFARGGGLVSGYARDAAVLGGTPAVLDATLGAGRVVLFAGDPSFRAYAEGAQRLLANALLAPPLPPAAARTRTG</sequence>
<dbReference type="EMBL" id="CP087164">
    <property type="protein sequence ID" value="UGS38099.1"/>
    <property type="molecule type" value="Genomic_DNA"/>
</dbReference>
<dbReference type="Pfam" id="PF00246">
    <property type="entry name" value="Peptidase_M14"/>
    <property type="match status" value="1"/>
</dbReference>
<dbReference type="InterPro" id="IPR029062">
    <property type="entry name" value="Class_I_gatase-like"/>
</dbReference>
<dbReference type="KEGG" id="sbae:DSM104329_04521"/>
<dbReference type="GO" id="GO:0008270">
    <property type="term" value="F:zinc ion binding"/>
    <property type="evidence" value="ECO:0007669"/>
    <property type="project" value="InterPro"/>
</dbReference>
<dbReference type="GO" id="GO:0006508">
    <property type="term" value="P:proteolysis"/>
    <property type="evidence" value="ECO:0007669"/>
    <property type="project" value="InterPro"/>
</dbReference>
<evidence type="ECO:0000313" key="4">
    <source>
        <dbReference type="EMBL" id="UGS38099.1"/>
    </source>
</evidence>
<dbReference type="Proteomes" id="UP001162834">
    <property type="component" value="Chromosome"/>
</dbReference>
<dbReference type="GO" id="GO:0004181">
    <property type="term" value="F:metallocarboxypeptidase activity"/>
    <property type="evidence" value="ECO:0007669"/>
    <property type="project" value="InterPro"/>
</dbReference>
<keyword evidence="2" id="KW-0732">Signal</keyword>
<dbReference type="InterPro" id="IPR000834">
    <property type="entry name" value="Peptidase_M14"/>
</dbReference>
<dbReference type="Gene3D" id="3.40.630.10">
    <property type="entry name" value="Zn peptidases"/>
    <property type="match status" value="1"/>
</dbReference>
<comment type="similarity">
    <text evidence="1">Belongs to the peptidase M14 family.</text>
</comment>
<name>A0A9E7C2T6_9ACTN</name>
<comment type="caution">
    <text evidence="1">Lacks conserved residue(s) required for the propagation of feature annotation.</text>
</comment>
<evidence type="ECO:0000313" key="5">
    <source>
        <dbReference type="Proteomes" id="UP001162834"/>
    </source>
</evidence>
<dbReference type="Gene3D" id="3.40.50.880">
    <property type="match status" value="1"/>
</dbReference>
<feature type="chain" id="PRO_5039042628" description="Peptidase M14 domain-containing protein" evidence="2">
    <location>
        <begin position="25"/>
        <end position="805"/>
    </location>
</feature>
<accession>A0A9E7C2T6</accession>